<proteinExistence type="predicted"/>
<keyword evidence="1" id="KW-0175">Coiled coil</keyword>
<evidence type="ECO:0000256" key="1">
    <source>
        <dbReference type="SAM" id="Coils"/>
    </source>
</evidence>
<keyword evidence="3" id="KW-1185">Reference proteome</keyword>
<protein>
    <submittedName>
        <fullName evidence="2">Uncharacterized protein</fullName>
    </submittedName>
</protein>
<dbReference type="AlphaFoldDB" id="A0A7J9F228"/>
<organism evidence="2 3">
    <name type="scientific">Gossypium trilobum</name>
    <dbReference type="NCBI Taxonomy" id="34281"/>
    <lineage>
        <taxon>Eukaryota</taxon>
        <taxon>Viridiplantae</taxon>
        <taxon>Streptophyta</taxon>
        <taxon>Embryophyta</taxon>
        <taxon>Tracheophyta</taxon>
        <taxon>Spermatophyta</taxon>
        <taxon>Magnoliopsida</taxon>
        <taxon>eudicotyledons</taxon>
        <taxon>Gunneridae</taxon>
        <taxon>Pentapetalae</taxon>
        <taxon>rosids</taxon>
        <taxon>malvids</taxon>
        <taxon>Malvales</taxon>
        <taxon>Malvaceae</taxon>
        <taxon>Malvoideae</taxon>
        <taxon>Gossypium</taxon>
    </lineage>
</organism>
<name>A0A7J9F228_9ROSI</name>
<comment type="caution">
    <text evidence="2">The sequence shown here is derived from an EMBL/GenBank/DDBJ whole genome shotgun (WGS) entry which is preliminary data.</text>
</comment>
<evidence type="ECO:0000313" key="3">
    <source>
        <dbReference type="Proteomes" id="UP000593568"/>
    </source>
</evidence>
<accession>A0A7J9F228</accession>
<feature type="coiled-coil region" evidence="1">
    <location>
        <begin position="55"/>
        <end position="82"/>
    </location>
</feature>
<evidence type="ECO:0000313" key="2">
    <source>
        <dbReference type="EMBL" id="MBA0779362.1"/>
    </source>
</evidence>
<reference evidence="2 3" key="1">
    <citation type="journal article" date="2019" name="Genome Biol. Evol.">
        <title>Insights into the evolution of the New World diploid cottons (Gossypium, subgenus Houzingenia) based on genome sequencing.</title>
        <authorList>
            <person name="Grover C.E."/>
            <person name="Arick M.A. 2nd"/>
            <person name="Thrash A."/>
            <person name="Conover J.L."/>
            <person name="Sanders W.S."/>
            <person name="Peterson D.G."/>
            <person name="Frelichowski J.E."/>
            <person name="Scheffler J.A."/>
            <person name="Scheffler B.E."/>
            <person name="Wendel J.F."/>
        </authorList>
    </citation>
    <scope>NUCLEOTIDE SEQUENCE [LARGE SCALE GENOMIC DNA]</scope>
    <source>
        <strain evidence="2">8</strain>
        <tissue evidence="2">Leaf</tissue>
    </source>
</reference>
<gene>
    <name evidence="2" type="ORF">Gotri_003619</name>
</gene>
<sequence>MREADDPLRWIQIKGFGLLVDDHPPKKITEPIETREKTRKASRSRDMLLGLEERVVNLKDSLGDVKKTLEEVERRIVELDLKKSNSRKWCWSLLVPI</sequence>
<dbReference type="Proteomes" id="UP000593568">
    <property type="component" value="Unassembled WGS sequence"/>
</dbReference>
<dbReference type="EMBL" id="JABEZW010000011">
    <property type="protein sequence ID" value="MBA0779362.1"/>
    <property type="molecule type" value="Genomic_DNA"/>
</dbReference>